<dbReference type="GO" id="GO:0005814">
    <property type="term" value="C:centriole"/>
    <property type="evidence" value="ECO:0007669"/>
    <property type="project" value="TreeGrafter"/>
</dbReference>
<feature type="compositionally biased region" description="Basic and acidic residues" evidence="2">
    <location>
        <begin position="310"/>
        <end position="350"/>
    </location>
</feature>
<dbReference type="GO" id="GO:0090162">
    <property type="term" value="P:establishment of epithelial cell polarity"/>
    <property type="evidence" value="ECO:0007669"/>
    <property type="project" value="InterPro"/>
</dbReference>
<evidence type="ECO:0000259" key="3">
    <source>
        <dbReference type="Pfam" id="PF21007"/>
    </source>
</evidence>
<proteinExistence type="predicted"/>
<feature type="compositionally biased region" description="Basic residues" evidence="2">
    <location>
        <begin position="688"/>
        <end position="701"/>
    </location>
</feature>
<feature type="region of interest" description="Disordered" evidence="2">
    <location>
        <begin position="1"/>
        <end position="66"/>
    </location>
</feature>
<dbReference type="GO" id="GO:0097539">
    <property type="term" value="C:ciliary transition fiber"/>
    <property type="evidence" value="ECO:0007669"/>
    <property type="project" value="InterPro"/>
</dbReference>
<keyword evidence="5" id="KW-1185">Reference proteome</keyword>
<feature type="compositionally biased region" description="Low complexity" evidence="2">
    <location>
        <begin position="114"/>
        <end position="137"/>
    </location>
</feature>
<feature type="domain" description="Fas-binding factor 1 C-terminal" evidence="3">
    <location>
        <begin position="887"/>
        <end position="1110"/>
    </location>
</feature>
<accession>A0A8S3QB28</accession>
<dbReference type="EMBL" id="CAJPWZ010000372">
    <property type="protein sequence ID" value="CAG2191896.1"/>
    <property type="molecule type" value="Genomic_DNA"/>
</dbReference>
<feature type="compositionally biased region" description="Polar residues" evidence="2">
    <location>
        <begin position="748"/>
        <end position="777"/>
    </location>
</feature>
<evidence type="ECO:0000256" key="2">
    <source>
        <dbReference type="SAM" id="MobiDB-lite"/>
    </source>
</evidence>
<reference evidence="4" key="1">
    <citation type="submission" date="2021-03" db="EMBL/GenBank/DDBJ databases">
        <authorList>
            <person name="Bekaert M."/>
        </authorList>
    </citation>
    <scope>NUCLEOTIDE SEQUENCE</scope>
</reference>
<evidence type="ECO:0000313" key="4">
    <source>
        <dbReference type="EMBL" id="CAG2191896.1"/>
    </source>
</evidence>
<feature type="compositionally biased region" description="Basic and acidic residues" evidence="2">
    <location>
        <begin position="51"/>
        <end position="63"/>
    </location>
</feature>
<comment type="caution">
    <text evidence="4">The sequence shown here is derived from an EMBL/GenBank/DDBJ whole genome shotgun (WGS) entry which is preliminary data.</text>
</comment>
<feature type="compositionally biased region" description="Basic and acidic residues" evidence="2">
    <location>
        <begin position="619"/>
        <end position="631"/>
    </location>
</feature>
<feature type="compositionally biased region" description="Basic and acidic residues" evidence="2">
    <location>
        <begin position="528"/>
        <end position="547"/>
    </location>
</feature>
<feature type="compositionally biased region" description="Basic and acidic residues" evidence="2">
    <location>
        <begin position="505"/>
        <end position="514"/>
    </location>
</feature>
<dbReference type="Proteomes" id="UP000683360">
    <property type="component" value="Unassembled WGS sequence"/>
</dbReference>
<feature type="coiled-coil region" evidence="1">
    <location>
        <begin position="1053"/>
        <end position="1143"/>
    </location>
</feature>
<dbReference type="InterPro" id="IPR033561">
    <property type="entry name" value="FBF1"/>
</dbReference>
<feature type="coiled-coil region" evidence="1">
    <location>
        <begin position="1177"/>
        <end position="1207"/>
    </location>
</feature>
<feature type="coiled-coil region" evidence="1">
    <location>
        <begin position="1254"/>
        <end position="1298"/>
    </location>
</feature>
<feature type="compositionally biased region" description="Polar residues" evidence="2">
    <location>
        <begin position="140"/>
        <end position="159"/>
    </location>
</feature>
<evidence type="ECO:0000256" key="1">
    <source>
        <dbReference type="SAM" id="Coils"/>
    </source>
</evidence>
<sequence length="1401" mass="157833">MANAWTPGGKKQQKGKKGSDGLDDLLGDLLHEDSSPKKKSPPSHAPAVRTRSQEGKKGSKDEDFYSNIAASAEDGLSDVSEADVKEMAQSIKDLEDMDADLFGGKLKKKGSTKGGSSSKTNTPRRGGTPRSRSTTPRAVSPQQRVTSPQARVTSPTSKSPVGAGGPSSTWDQPISPRGGSRERPGSAGSKGGVTWSDQPTSPRGVSRDRPGSGGRKAEASVPVYKQQDVTIPKPSTAPGKMNDIYNGNGSESLRPGATPPTERPGTVPKAKPKFDFGEFNEDDPLAGLLSDDEDDDSWATKPAAKRSSLKKKEEPVVKKQEPEPVKVVEEPKKNLYDRPPTRSGSDKKVDEEPETAVSKQVAASKKKEDAGIFSDDDDFLGGLGIEDKGSAPSTASKPKPEIEDFDSDSEEKPAPRMFDKLLGKDSNVTKHLETKERKEFVLDKKYTQPDEEDEEDYAFGSYMPSAGSASGGSRPGSRRSVRFQDEDDIFGFDKPPSRGRSPATKKPEGMEWLDHMSPSPRSTPTKETVGKDETTPAKESQIKDAPSKEPTSALKSSTPPGAKTPSKTMNKPKVDPFEYLGLKDDEDDGFEWMKPKQPEVRPGTGEQRLAPVTPPQSKVPDHLKFEQKPVEVDQSPDQSPDDYLGLGGEVDLDSMLKKTPDSPLFGGSRVSESQKDLFSTPAKIDHTSKHHVKERSVKKKVVQGFSKIPTWESGSRRKNSRSGSADRGADLSFQRQSSISDDVKISEHPSTQLQQKDISQHDFLSNQSESTFQSSKPEPNFLSHRQEPDFLSSKPESETRTTDFFNFSMADKQRQKEARLQSSPEKGSYPSDQMSQQQMQAFLQLQQQQYQQMLQTQQPMSSLQSDTFARNSGMTLGMDPEARIRKLEIEIDCANSLLESTKRRHQDEIKDIESSYNTRLQMLEETHTSKEKRLREENEYMMSQHLTKIRGIEQDKSDIITQNFKKIEEIEREKMEDLSKVKEIHRNAIEQLRKDHEESIQRLKSAKNSQIEAVAISHDTTRSLAVAVEMIQTNARDVGELQKKLDQWHSMGMDEREIAIRSKDEQLKILQERLRKQQDDNDNERKRLEDLITRLETQIREQSRVHDEARERTNIEKIRESLLEEQKSVLTQLHRERQALAEERTQFMVTQKTRRDDLENYTVKLSQVNQARNLMPRKLYQKKEEELTKEEQRIEEEGSKLQSEKAKQKAKEDELIEHAQLIKEKSEQVDEYYLEANSKYEEGMMALEASQRIEAEENQRLDKIHKQMQSLQNKEKQISEERLRLSKEKKEVENLRSAALCPNCRSPSSGNKMVVMQTNGHMTNGTVSDQFPGVPATTYPVHYQNTSRPQSGHVSLNSVTESIKADRSIRMWKMEAFKDQKYLEEESLFLYTLKQMPYSNP</sequence>
<feature type="compositionally biased region" description="Basic and acidic residues" evidence="2">
    <location>
        <begin position="410"/>
        <end position="448"/>
    </location>
</feature>
<name>A0A8S3QB28_MYTED</name>
<feature type="region of interest" description="Disordered" evidence="2">
    <location>
        <begin position="102"/>
        <end position="836"/>
    </location>
</feature>
<keyword evidence="1" id="KW-0175">Coiled coil</keyword>
<gene>
    <name evidence="4" type="ORF">MEDL_7060</name>
</gene>
<feature type="compositionally biased region" description="Polar residues" evidence="2">
    <location>
        <begin position="549"/>
        <end position="569"/>
    </location>
</feature>
<dbReference type="GO" id="GO:0036064">
    <property type="term" value="C:ciliary basal body"/>
    <property type="evidence" value="ECO:0007669"/>
    <property type="project" value="TreeGrafter"/>
</dbReference>
<feature type="coiled-coil region" evidence="1">
    <location>
        <begin position="967"/>
        <end position="1009"/>
    </location>
</feature>
<evidence type="ECO:0000313" key="5">
    <source>
        <dbReference type="Proteomes" id="UP000683360"/>
    </source>
</evidence>
<dbReference type="PANTHER" id="PTHR33689">
    <property type="entry name" value="FAS-BINDING FACTOR 1"/>
    <property type="match status" value="1"/>
</dbReference>
<protein>
    <submittedName>
        <fullName evidence="4">FBF1</fullName>
    </submittedName>
</protein>
<dbReference type="InterPro" id="IPR049390">
    <property type="entry name" value="FBF1_C"/>
</dbReference>
<feature type="compositionally biased region" description="Basic and acidic residues" evidence="2">
    <location>
        <begin position="205"/>
        <end position="218"/>
    </location>
</feature>
<feature type="coiled-coil region" evidence="1">
    <location>
        <begin position="884"/>
        <end position="915"/>
    </location>
</feature>
<dbReference type="Pfam" id="PF21007">
    <property type="entry name" value="FBF1"/>
    <property type="match status" value="1"/>
</dbReference>
<dbReference type="OrthoDB" id="8195456at2759"/>
<dbReference type="GO" id="GO:0060271">
    <property type="term" value="P:cilium assembly"/>
    <property type="evidence" value="ECO:0007669"/>
    <property type="project" value="InterPro"/>
</dbReference>
<dbReference type="PANTHER" id="PTHR33689:SF1">
    <property type="entry name" value="FAS-BINDING FACTOR 1"/>
    <property type="match status" value="1"/>
</dbReference>
<organism evidence="4 5">
    <name type="scientific">Mytilus edulis</name>
    <name type="common">Blue mussel</name>
    <dbReference type="NCBI Taxonomy" id="6550"/>
    <lineage>
        <taxon>Eukaryota</taxon>
        <taxon>Metazoa</taxon>
        <taxon>Spiralia</taxon>
        <taxon>Lophotrochozoa</taxon>
        <taxon>Mollusca</taxon>
        <taxon>Bivalvia</taxon>
        <taxon>Autobranchia</taxon>
        <taxon>Pteriomorphia</taxon>
        <taxon>Mytilida</taxon>
        <taxon>Mytiloidea</taxon>
        <taxon>Mytilidae</taxon>
        <taxon>Mytilinae</taxon>
        <taxon>Mytilus</taxon>
    </lineage>
</organism>
<feature type="compositionally biased region" description="Acidic residues" evidence="2">
    <location>
        <begin position="278"/>
        <end position="297"/>
    </location>
</feature>